<proteinExistence type="predicted"/>
<protein>
    <submittedName>
        <fullName evidence="1">Uncharacterized protein</fullName>
    </submittedName>
</protein>
<dbReference type="OrthoDB" id="128019at2759"/>
<dbReference type="EMBL" id="NBNE01000963">
    <property type="protein sequence ID" value="OWZ16271.1"/>
    <property type="molecule type" value="Genomic_DNA"/>
</dbReference>
<keyword evidence="2" id="KW-1185">Reference proteome</keyword>
<gene>
    <name evidence="1" type="ORF">PHMEG_0009956</name>
</gene>
<name>A0A225WEW8_9STRA</name>
<evidence type="ECO:0000313" key="1">
    <source>
        <dbReference type="EMBL" id="OWZ16271.1"/>
    </source>
</evidence>
<dbReference type="AlphaFoldDB" id="A0A225WEW8"/>
<organism evidence="1 2">
    <name type="scientific">Phytophthora megakarya</name>
    <dbReference type="NCBI Taxonomy" id="4795"/>
    <lineage>
        <taxon>Eukaryota</taxon>
        <taxon>Sar</taxon>
        <taxon>Stramenopiles</taxon>
        <taxon>Oomycota</taxon>
        <taxon>Peronosporomycetes</taxon>
        <taxon>Peronosporales</taxon>
        <taxon>Peronosporaceae</taxon>
        <taxon>Phytophthora</taxon>
    </lineage>
</organism>
<sequence length="136" mass="15670">MVRPRINGQGRKLKLFQRMAVDYAHKRDVLDFQDEGHTLDAAIAHVYGDLNADQIRAKTQQINKWMKHESTIRSICKAGRLSLRARTRQGQITPEDAHEAMKAFMALVLQTYVEKKCVQIYNEYQTGKTPCVYCTV</sequence>
<accession>A0A225WEW8</accession>
<reference evidence="2" key="1">
    <citation type="submission" date="2017-03" db="EMBL/GenBank/DDBJ databases">
        <title>Phytopthora megakarya and P. palmivora, two closely related causual agents of cacao black pod achieved similar genome size and gene model numbers by different mechanisms.</title>
        <authorList>
            <person name="Ali S."/>
            <person name="Shao J."/>
            <person name="Larry D.J."/>
            <person name="Kronmiller B."/>
            <person name="Shen D."/>
            <person name="Strem M.D."/>
            <person name="Melnick R.L."/>
            <person name="Guiltinan M.J."/>
            <person name="Tyler B.M."/>
            <person name="Meinhardt L.W."/>
            <person name="Bailey B.A."/>
        </authorList>
    </citation>
    <scope>NUCLEOTIDE SEQUENCE [LARGE SCALE GENOMIC DNA]</scope>
    <source>
        <strain evidence="2">zdho120</strain>
    </source>
</reference>
<comment type="caution">
    <text evidence="1">The sequence shown here is derived from an EMBL/GenBank/DDBJ whole genome shotgun (WGS) entry which is preliminary data.</text>
</comment>
<dbReference type="Proteomes" id="UP000198211">
    <property type="component" value="Unassembled WGS sequence"/>
</dbReference>
<evidence type="ECO:0000313" key="2">
    <source>
        <dbReference type="Proteomes" id="UP000198211"/>
    </source>
</evidence>